<keyword evidence="7" id="KW-0812">Transmembrane</keyword>
<dbReference type="EMBL" id="QZWG01000017">
    <property type="protein sequence ID" value="RZB55663.1"/>
    <property type="molecule type" value="Genomic_DNA"/>
</dbReference>
<keyword evidence="2" id="KW-0677">Repeat</keyword>
<name>A0A445G355_GLYSO</name>
<feature type="transmembrane region" description="Helical" evidence="7">
    <location>
        <begin position="138"/>
        <end position="156"/>
    </location>
</feature>
<keyword evidence="6" id="KW-0539">Nucleus</keyword>
<comment type="subcellular location">
    <subcellularLocation>
        <location evidence="1">Nucleus</location>
    </subcellularLocation>
</comment>
<keyword evidence="3" id="KW-0805">Transcription regulation</keyword>
<dbReference type="GO" id="GO:0003677">
    <property type="term" value="F:DNA binding"/>
    <property type="evidence" value="ECO:0007669"/>
    <property type="project" value="UniProtKB-KW"/>
</dbReference>
<comment type="caution">
    <text evidence="9">The sequence shown here is derived from an EMBL/GenBank/DDBJ whole genome shotgun (WGS) entry which is preliminary data.</text>
</comment>
<evidence type="ECO:0000259" key="8">
    <source>
        <dbReference type="PROSITE" id="PS51032"/>
    </source>
</evidence>
<dbReference type="Gene3D" id="3.30.730.10">
    <property type="entry name" value="AP2/ERF domain"/>
    <property type="match status" value="2"/>
</dbReference>
<evidence type="ECO:0000256" key="5">
    <source>
        <dbReference type="ARBA" id="ARBA00023163"/>
    </source>
</evidence>
<dbReference type="InterPro" id="IPR001471">
    <property type="entry name" value="AP2/ERF_dom"/>
</dbReference>
<feature type="domain" description="AP2/ERF" evidence="8">
    <location>
        <begin position="232"/>
        <end position="290"/>
    </location>
</feature>
<keyword evidence="10" id="KW-1185">Reference proteome</keyword>
<dbReference type="InterPro" id="IPR016177">
    <property type="entry name" value="DNA-bd_dom_sf"/>
</dbReference>
<evidence type="ECO:0000256" key="6">
    <source>
        <dbReference type="ARBA" id="ARBA00023242"/>
    </source>
</evidence>
<accession>A0A445G355</accession>
<dbReference type="Pfam" id="PF00847">
    <property type="entry name" value="AP2"/>
    <property type="match status" value="1"/>
</dbReference>
<keyword evidence="7" id="KW-1133">Transmembrane helix</keyword>
<dbReference type="Proteomes" id="UP000289340">
    <property type="component" value="Chromosome 17"/>
</dbReference>
<keyword evidence="5" id="KW-0804">Transcription</keyword>
<evidence type="ECO:0000256" key="1">
    <source>
        <dbReference type="ARBA" id="ARBA00004123"/>
    </source>
</evidence>
<evidence type="ECO:0000256" key="3">
    <source>
        <dbReference type="ARBA" id="ARBA00023015"/>
    </source>
</evidence>
<dbReference type="CDD" id="cd00018">
    <property type="entry name" value="AP2"/>
    <property type="match status" value="1"/>
</dbReference>
<reference evidence="9 10" key="1">
    <citation type="submission" date="2018-09" db="EMBL/GenBank/DDBJ databases">
        <title>A high-quality reference genome of wild soybean provides a powerful tool to mine soybean genomes.</title>
        <authorList>
            <person name="Xie M."/>
            <person name="Chung C.Y.L."/>
            <person name="Li M.-W."/>
            <person name="Wong F.-L."/>
            <person name="Chan T.-F."/>
            <person name="Lam H.-M."/>
        </authorList>
    </citation>
    <scope>NUCLEOTIDE SEQUENCE [LARGE SCALE GENOMIC DNA]</scope>
    <source>
        <strain evidence="10">cv. W05</strain>
        <tissue evidence="9">Hypocotyl of etiolated seedlings</tissue>
    </source>
</reference>
<keyword evidence="4" id="KW-0238">DNA-binding</keyword>
<dbReference type="AlphaFoldDB" id="A0A445G355"/>
<sequence length="450" mass="51269">MIFRVQPMQCNEIFETAKALLLEMAKGTEESFSYSLVDWLQNPVECRRKSIRLCMNRMSRGGISGRFSVGSCVDANMVEICLAIACLMVNFFKLDLEITWKLLSVKFMDRTDGQADTKLICGTNIAGMNHRTKKGDKLIFLIYNFLPCGILNLVGVRHISLGSVYLGAYDNEEAAAHAYDLAALKYWGQDTILNFPLSNYLNELKEMEGQSREEYIGSLRRKSSGFSRGISKYRGVARHHHNGRWEARIGKVFGNKYLYLGTYATQEEAATAYDLAAIEYRGLNAVTNFDLSRYIKWLKPNNNTNNVIDDQISINLTNINNNNNCTNSFTPSPDQEQEASFFHNKDSLNNTIVEEVTLVPHQPRPASATSALELLLQSSKFKEMMEMTSVANLSSTQMESELPQCTFPDHIQTYFEYEDSNRYEEGDDLMFKFNEFSSIVPFYQCDEFES</sequence>
<dbReference type="InterPro" id="IPR036955">
    <property type="entry name" value="AP2/ERF_dom_sf"/>
</dbReference>
<feature type="domain" description="AP2/ERF" evidence="8">
    <location>
        <begin position="124"/>
        <end position="196"/>
    </location>
</feature>
<evidence type="ECO:0000256" key="4">
    <source>
        <dbReference type="ARBA" id="ARBA00023125"/>
    </source>
</evidence>
<evidence type="ECO:0000256" key="2">
    <source>
        <dbReference type="ARBA" id="ARBA00022737"/>
    </source>
</evidence>
<dbReference type="SMART" id="SM00380">
    <property type="entry name" value="AP2"/>
    <property type="match status" value="2"/>
</dbReference>
<dbReference type="PANTHER" id="PTHR32467">
    <property type="entry name" value="AP2-LIKE ETHYLENE-RESPONSIVE TRANSCRIPTION FACTOR"/>
    <property type="match status" value="1"/>
</dbReference>
<dbReference type="SUPFAM" id="SSF54171">
    <property type="entry name" value="DNA-binding domain"/>
    <property type="match status" value="2"/>
</dbReference>
<evidence type="ECO:0000256" key="7">
    <source>
        <dbReference type="SAM" id="Phobius"/>
    </source>
</evidence>
<evidence type="ECO:0000313" key="9">
    <source>
        <dbReference type="EMBL" id="RZB55663.1"/>
    </source>
</evidence>
<organism evidence="9 10">
    <name type="scientific">Glycine soja</name>
    <name type="common">Wild soybean</name>
    <dbReference type="NCBI Taxonomy" id="3848"/>
    <lineage>
        <taxon>Eukaryota</taxon>
        <taxon>Viridiplantae</taxon>
        <taxon>Streptophyta</taxon>
        <taxon>Embryophyta</taxon>
        <taxon>Tracheophyta</taxon>
        <taxon>Spermatophyta</taxon>
        <taxon>Magnoliopsida</taxon>
        <taxon>eudicotyledons</taxon>
        <taxon>Gunneridae</taxon>
        <taxon>Pentapetalae</taxon>
        <taxon>rosids</taxon>
        <taxon>fabids</taxon>
        <taxon>Fabales</taxon>
        <taxon>Fabaceae</taxon>
        <taxon>Papilionoideae</taxon>
        <taxon>50 kb inversion clade</taxon>
        <taxon>NPAAA clade</taxon>
        <taxon>indigoferoid/millettioid clade</taxon>
        <taxon>Phaseoleae</taxon>
        <taxon>Glycine</taxon>
        <taxon>Glycine subgen. Soja</taxon>
    </lineage>
</organism>
<protein>
    <submittedName>
        <fullName evidence="9">Ethylene-responsive transcription factor WRI1</fullName>
    </submittedName>
</protein>
<dbReference type="GO" id="GO:0003700">
    <property type="term" value="F:DNA-binding transcription factor activity"/>
    <property type="evidence" value="ECO:0007669"/>
    <property type="project" value="InterPro"/>
</dbReference>
<gene>
    <name evidence="9" type="ORF">D0Y65_045122</name>
</gene>
<dbReference type="PROSITE" id="PS51032">
    <property type="entry name" value="AP2_ERF"/>
    <property type="match status" value="2"/>
</dbReference>
<keyword evidence="7" id="KW-0472">Membrane</keyword>
<evidence type="ECO:0000313" key="10">
    <source>
        <dbReference type="Proteomes" id="UP000289340"/>
    </source>
</evidence>
<dbReference type="GO" id="GO:0005634">
    <property type="term" value="C:nucleus"/>
    <property type="evidence" value="ECO:0007669"/>
    <property type="project" value="UniProtKB-SubCell"/>
</dbReference>
<dbReference type="PANTHER" id="PTHR32467:SF172">
    <property type="entry name" value="OS09G0423800 PROTEIN"/>
    <property type="match status" value="1"/>
</dbReference>
<proteinExistence type="predicted"/>
<dbReference type="FunFam" id="3.30.730.10:FF:000002">
    <property type="entry name" value="AP2-like ethylene-responsive transcription factor"/>
    <property type="match status" value="1"/>
</dbReference>